<dbReference type="AlphaFoldDB" id="A0A6B0GFG6"/>
<organism evidence="2 3">
    <name type="scientific">Halomarina oriensis</name>
    <dbReference type="NCBI Taxonomy" id="671145"/>
    <lineage>
        <taxon>Archaea</taxon>
        <taxon>Methanobacteriati</taxon>
        <taxon>Methanobacteriota</taxon>
        <taxon>Stenosarchaea group</taxon>
        <taxon>Halobacteria</taxon>
        <taxon>Halobacteriales</taxon>
        <taxon>Natronomonadaceae</taxon>
        <taxon>Halomarina</taxon>
    </lineage>
</organism>
<evidence type="ECO:0000259" key="1">
    <source>
        <dbReference type="Pfam" id="PF07110"/>
    </source>
</evidence>
<dbReference type="EMBL" id="WSZK01000007">
    <property type="protein sequence ID" value="MWG33444.1"/>
    <property type="molecule type" value="Genomic_DNA"/>
</dbReference>
<dbReference type="Pfam" id="PF07110">
    <property type="entry name" value="EthD"/>
    <property type="match status" value="1"/>
</dbReference>
<feature type="domain" description="EthD" evidence="1">
    <location>
        <begin position="15"/>
        <end position="90"/>
    </location>
</feature>
<dbReference type="SUPFAM" id="SSF54909">
    <property type="entry name" value="Dimeric alpha+beta barrel"/>
    <property type="match status" value="1"/>
</dbReference>
<dbReference type="InterPro" id="IPR011008">
    <property type="entry name" value="Dimeric_a/b-barrel"/>
</dbReference>
<reference evidence="2 3" key="1">
    <citation type="submission" date="2019-12" db="EMBL/GenBank/DDBJ databases">
        <title>Halocatena pleomorpha gen. nov. sp. nov., an extremely halophilic archaeon of family Halobacteriaceae isolated from saltpan soil.</title>
        <authorList>
            <person name="Pal Y."/>
            <person name="Verma A."/>
            <person name="Krishnamurthi S."/>
            <person name="Kumar P."/>
        </authorList>
    </citation>
    <scope>NUCLEOTIDE SEQUENCE [LARGE SCALE GENOMIC DNA]</scope>
    <source>
        <strain evidence="2 3">JCM 16495</strain>
    </source>
</reference>
<evidence type="ECO:0000313" key="2">
    <source>
        <dbReference type="EMBL" id="MWG33444.1"/>
    </source>
</evidence>
<protein>
    <submittedName>
        <fullName evidence="2">EthD family reductase</fullName>
    </submittedName>
</protein>
<dbReference type="GO" id="GO:0016491">
    <property type="term" value="F:oxidoreductase activity"/>
    <property type="evidence" value="ECO:0007669"/>
    <property type="project" value="InterPro"/>
</dbReference>
<gene>
    <name evidence="2" type="ORF">GQS65_02885</name>
</gene>
<accession>A0A6B0GFG6</accession>
<dbReference type="Proteomes" id="UP000451471">
    <property type="component" value="Unassembled WGS sequence"/>
</dbReference>
<comment type="caution">
    <text evidence="2">The sequence shown here is derived from an EMBL/GenBank/DDBJ whole genome shotgun (WGS) entry which is preliminary data.</text>
</comment>
<name>A0A6B0GFG6_9EURY</name>
<dbReference type="Gene3D" id="3.30.70.100">
    <property type="match status" value="1"/>
</dbReference>
<evidence type="ECO:0000313" key="3">
    <source>
        <dbReference type="Proteomes" id="UP000451471"/>
    </source>
</evidence>
<dbReference type="RefSeq" id="WP_158203174.1">
    <property type="nucleotide sequence ID" value="NZ_WSZK01000007.1"/>
</dbReference>
<dbReference type="NCBIfam" id="TIGR02118">
    <property type="entry name" value="EthD family reductase"/>
    <property type="match status" value="1"/>
</dbReference>
<proteinExistence type="predicted"/>
<dbReference type="InterPro" id="IPR009799">
    <property type="entry name" value="EthD_dom"/>
</dbReference>
<keyword evidence="3" id="KW-1185">Reference proteome</keyword>
<sequence length="111" mass="12420">MYTLYALWTAPDDDDVEAFEEHYTETHAPLAAAVPNLNKLVTVRATEGLEEGDPAYYRVAEMEFDSREDLHEAEASDEWAKVREDSGKIIEEFGVSLEVAIGEKHVTDGDS</sequence>